<dbReference type="GO" id="GO:0005524">
    <property type="term" value="F:ATP binding"/>
    <property type="evidence" value="ECO:0007669"/>
    <property type="project" value="UniProtKB-UniRule"/>
</dbReference>
<dbReference type="GO" id="GO:0046872">
    <property type="term" value="F:metal ion binding"/>
    <property type="evidence" value="ECO:0007669"/>
    <property type="project" value="UniProtKB-KW"/>
</dbReference>
<dbReference type="PROSITE" id="PS00865">
    <property type="entry name" value="UBIQUITIN_ACTIVAT_2"/>
    <property type="match status" value="1"/>
</dbReference>
<dbReference type="GO" id="GO:0016740">
    <property type="term" value="F:transferase activity"/>
    <property type="evidence" value="ECO:0007669"/>
    <property type="project" value="UniProtKB-KW"/>
</dbReference>
<evidence type="ECO:0000256" key="17">
    <source>
        <dbReference type="SAM" id="Phobius"/>
    </source>
</evidence>
<keyword evidence="5 11" id="KW-0479">Metal-binding</keyword>
<dbReference type="InterPro" id="IPR000594">
    <property type="entry name" value="ThiF_NAD_FAD-bd"/>
</dbReference>
<feature type="binding site" evidence="13">
    <location>
        <position position="79"/>
    </location>
    <ligand>
        <name>ATP</name>
        <dbReference type="ChEBI" id="CHEBI:30616"/>
    </ligand>
</feature>
<proteinExistence type="inferred from homology"/>
<dbReference type="FunFam" id="1.10.10.520:FF:000002">
    <property type="entry name" value="SUMO-activating enzyme subunit 2"/>
    <property type="match status" value="1"/>
</dbReference>
<feature type="binding site" evidence="14">
    <location>
        <position position="445"/>
    </location>
    <ligand>
        <name>Zn(2+)</name>
        <dbReference type="ChEBI" id="CHEBI:29105"/>
    </ligand>
</feature>
<evidence type="ECO:0000256" key="3">
    <source>
        <dbReference type="ARBA" id="ARBA00005673"/>
    </source>
</evidence>
<dbReference type="UniPathway" id="UPA00886"/>
<comment type="subcellular location">
    <subcellularLocation>
        <location evidence="1">Nucleus</location>
    </subcellularLocation>
</comment>
<feature type="binding site" evidence="13">
    <location>
        <begin position="31"/>
        <end position="36"/>
    </location>
    <ligand>
        <name>ATP</name>
        <dbReference type="ChEBI" id="CHEBI:30616"/>
    </ligand>
</feature>
<dbReference type="EMBL" id="GEDC01007604">
    <property type="protein sequence ID" value="JAS29694.1"/>
    <property type="molecule type" value="Transcribed_RNA"/>
</dbReference>
<sequence length="625" mass="70163">MAPMKRNVLSSTGLNKTLHNKIQESKILVVGAGGIGCELLKNLVLSGFMNIEIIDLDTIDVSNLNRQFLFQKKHVKMSKAEVARDSALKFNPNASIKAYHDSIISPAYGVQFFKKFNLVLNALDNRAARNHVNRLCLAAEIPLVESGTAGYDGQVELILKGQTKCYECDPKLPQKTFPGCTIRNTPSELIHCIVWSKHLFNQLFGEADPDEEVSPDTADPEAAGEAGKEAMESKACEDGNVKRVSTTKWAQNCNYNPELLFKKFFHDDIKYLLSMANLWKTRVKPTPLEYNNLPLTNKNNEKNLSGEAGIKDQRLWSLKDCADIFTKSCIGLREQLKALKEGDHLVWDKDDTHSMDFVAACANIRAYIFSIKGDSKFEIKSMAGNIIPAIATTNAIIAGLVVLFAMNILESQFDKCQTVYVRYKPNARDRLIVPEKKLMPPNPKCYVCSAKPMVTLYVDIQKMLVKELEEAVLKKTLNMVAPDVCIDDGKGTIIISSEEGETEVYSSKTLSEARIFDGTILIADDFLQDYNLSLLIIQKEKFEEGETFEVCQGSDVGPKQKDTTNDKDIEENNKMDEDDDFMIVESEDDLEVQENSTDQHFTNNKRKVEDENSTVKKRKTDNSVN</sequence>
<dbReference type="FunFam" id="3.50.50.80:FF:000002">
    <property type="entry name" value="SUMO-activating enzyme subunit 2"/>
    <property type="match status" value="1"/>
</dbReference>
<evidence type="ECO:0000256" key="7">
    <source>
        <dbReference type="ARBA" id="ARBA00022786"/>
    </source>
</evidence>
<keyword evidence="17" id="KW-0472">Membrane</keyword>
<dbReference type="PANTHER" id="PTHR10953:SF5">
    <property type="entry name" value="SUMO-ACTIVATING ENZYME SUBUNIT 2"/>
    <property type="match status" value="1"/>
</dbReference>
<feature type="compositionally biased region" description="Polar residues" evidence="16">
    <location>
        <begin position="593"/>
        <end position="602"/>
    </location>
</feature>
<feature type="binding site" evidence="13">
    <location>
        <begin position="102"/>
        <end position="103"/>
    </location>
    <ligand>
        <name>ATP</name>
        <dbReference type="ChEBI" id="CHEBI:30616"/>
    </ligand>
</feature>
<evidence type="ECO:0000256" key="11">
    <source>
        <dbReference type="PIRNR" id="PIRNR039133"/>
    </source>
</evidence>
<keyword evidence="10" id="KW-0539">Nucleus</keyword>
<feature type="transmembrane region" description="Helical" evidence="17">
    <location>
        <begin position="386"/>
        <end position="409"/>
    </location>
</feature>
<dbReference type="GO" id="GO:0031510">
    <property type="term" value="C:SUMO activating enzyme complex"/>
    <property type="evidence" value="ECO:0007669"/>
    <property type="project" value="UniProtKB-UniRule"/>
</dbReference>
<evidence type="ECO:0000256" key="6">
    <source>
        <dbReference type="ARBA" id="ARBA00022741"/>
    </source>
</evidence>
<dbReference type="Pfam" id="PF00899">
    <property type="entry name" value="ThiF"/>
    <property type="match status" value="1"/>
</dbReference>
<dbReference type="InterPro" id="IPR042449">
    <property type="entry name" value="Ub-E1_IAD_1"/>
</dbReference>
<evidence type="ECO:0000256" key="10">
    <source>
        <dbReference type="ARBA" id="ARBA00023242"/>
    </source>
</evidence>
<dbReference type="GO" id="GO:0005737">
    <property type="term" value="C:cytoplasm"/>
    <property type="evidence" value="ECO:0007669"/>
    <property type="project" value="TreeGrafter"/>
</dbReference>
<dbReference type="Gene3D" id="3.50.50.80">
    <property type="entry name" value="Ubiquitin-activating enzyme E1, inactive adenylation domain, subdomain 1"/>
    <property type="match status" value="1"/>
</dbReference>
<dbReference type="InterPro" id="IPR045886">
    <property type="entry name" value="ThiF/MoeB/HesA"/>
</dbReference>
<feature type="compositionally biased region" description="Acidic residues" evidence="16">
    <location>
        <begin position="576"/>
        <end position="592"/>
    </location>
</feature>
<dbReference type="PIRSF" id="PIRSF039133">
    <property type="entry name" value="SUMO_E1B"/>
    <property type="match status" value="1"/>
</dbReference>
<feature type="region of interest" description="Disordered" evidence="16">
    <location>
        <begin position="209"/>
        <end position="234"/>
    </location>
</feature>
<protein>
    <recommendedName>
        <fullName evidence="11">SUMO-activating enzyme subunit</fullName>
    </recommendedName>
</protein>
<feature type="binding site" evidence="14">
    <location>
        <position position="168"/>
    </location>
    <ligand>
        <name>Zn(2+)</name>
        <dbReference type="ChEBI" id="CHEBI:29105"/>
    </ligand>
</feature>
<dbReference type="PANTHER" id="PTHR10953">
    <property type="entry name" value="UBIQUITIN-ACTIVATING ENZYME E1"/>
    <property type="match status" value="1"/>
</dbReference>
<feature type="binding site" evidence="13">
    <location>
        <begin position="124"/>
        <end position="129"/>
    </location>
    <ligand>
        <name>ATP</name>
        <dbReference type="ChEBI" id="CHEBI:30616"/>
    </ligand>
</feature>
<dbReference type="FunFam" id="3.40.50.720:FF:000618">
    <property type="entry name" value="SUMO-activating enzyme subunit 2"/>
    <property type="match status" value="1"/>
</dbReference>
<keyword evidence="4" id="KW-0808">Transferase</keyword>
<reference evidence="20" key="1">
    <citation type="submission" date="2015-12" db="EMBL/GenBank/DDBJ databases">
        <title>De novo transcriptome assembly of four potential Pierce s Disease insect vectors from Arizona vineyards.</title>
        <authorList>
            <person name="Tassone E.E."/>
        </authorList>
    </citation>
    <scope>NUCLEOTIDE SEQUENCE</scope>
</reference>
<keyword evidence="17" id="KW-0812">Transmembrane</keyword>
<dbReference type="Gene3D" id="1.10.10.520">
    <property type="entry name" value="Ubiquitin activating enzymes (Uba3). Chain: B, domain 2"/>
    <property type="match status" value="1"/>
</dbReference>
<evidence type="ECO:0000256" key="13">
    <source>
        <dbReference type="PIRSR" id="PIRSR039133-2"/>
    </source>
</evidence>
<evidence type="ECO:0000256" key="12">
    <source>
        <dbReference type="PIRSR" id="PIRSR039133-1"/>
    </source>
</evidence>
<feature type="domain" description="THIF-type NAD/FAD binding fold" evidence="18">
    <location>
        <begin position="15"/>
        <end position="445"/>
    </location>
</feature>
<feature type="domain" description="Ubiquitin/SUMO-activating enzyme ubiquitin-like" evidence="19">
    <location>
        <begin position="456"/>
        <end position="543"/>
    </location>
</feature>
<feature type="binding site" evidence="14">
    <location>
        <position position="165"/>
    </location>
    <ligand>
        <name>Zn(2+)</name>
        <dbReference type="ChEBI" id="CHEBI:29105"/>
    </ligand>
</feature>
<evidence type="ECO:0000256" key="1">
    <source>
        <dbReference type="ARBA" id="ARBA00004123"/>
    </source>
</evidence>
<dbReference type="AlphaFoldDB" id="A0A1B6DVJ7"/>
<evidence type="ECO:0000256" key="5">
    <source>
        <dbReference type="ARBA" id="ARBA00022723"/>
    </source>
</evidence>
<evidence type="ECO:0000259" key="18">
    <source>
        <dbReference type="Pfam" id="PF00899"/>
    </source>
</evidence>
<evidence type="ECO:0000256" key="14">
    <source>
        <dbReference type="PIRSR" id="PIRSR039133-3"/>
    </source>
</evidence>
<dbReference type="SUPFAM" id="SSF69572">
    <property type="entry name" value="Activating enzymes of the ubiquitin-like proteins"/>
    <property type="match status" value="1"/>
</dbReference>
<feature type="binding site" evidence="13">
    <location>
        <position position="55"/>
    </location>
    <ligand>
        <name>ATP</name>
        <dbReference type="ChEBI" id="CHEBI:30616"/>
    </ligand>
</feature>
<comment type="similarity">
    <text evidence="3 11">Belongs to the ubiquitin-activating E1 family.</text>
</comment>
<keyword evidence="7 11" id="KW-0833">Ubl conjugation pathway</keyword>
<feature type="binding site" evidence="13">
    <location>
        <begin position="63"/>
        <end position="66"/>
    </location>
    <ligand>
        <name>ATP</name>
        <dbReference type="ChEBI" id="CHEBI:30616"/>
    </ligand>
</feature>
<feature type="compositionally biased region" description="Basic and acidic residues" evidence="16">
    <location>
        <begin position="558"/>
        <end position="575"/>
    </location>
</feature>
<evidence type="ECO:0000256" key="8">
    <source>
        <dbReference type="ARBA" id="ARBA00022833"/>
    </source>
</evidence>
<accession>A0A1B6DVJ7</accession>
<organism evidence="20">
    <name type="scientific">Clastoptera arizonana</name>
    <name type="common">Arizona spittle bug</name>
    <dbReference type="NCBI Taxonomy" id="38151"/>
    <lineage>
        <taxon>Eukaryota</taxon>
        <taxon>Metazoa</taxon>
        <taxon>Ecdysozoa</taxon>
        <taxon>Arthropoda</taxon>
        <taxon>Hexapoda</taxon>
        <taxon>Insecta</taxon>
        <taxon>Pterygota</taxon>
        <taxon>Neoptera</taxon>
        <taxon>Paraneoptera</taxon>
        <taxon>Hemiptera</taxon>
        <taxon>Auchenorrhyncha</taxon>
        <taxon>Cercopoidea</taxon>
        <taxon>Clastopteridae</taxon>
        <taxon>Clastoptera</taxon>
    </lineage>
</organism>
<dbReference type="Pfam" id="PF14732">
    <property type="entry name" value="UAE_UbL"/>
    <property type="match status" value="1"/>
</dbReference>
<keyword evidence="9 11" id="KW-0067">ATP-binding</keyword>
<evidence type="ECO:0000256" key="9">
    <source>
        <dbReference type="ARBA" id="ARBA00022840"/>
    </source>
</evidence>
<evidence type="ECO:0000256" key="4">
    <source>
        <dbReference type="ARBA" id="ARBA00022679"/>
    </source>
</evidence>
<comment type="subunit">
    <text evidence="11">Heterodimer.</text>
</comment>
<dbReference type="InterPro" id="IPR023318">
    <property type="entry name" value="Ub_act_enz_dom_a_sf"/>
</dbReference>
<evidence type="ECO:0000256" key="15">
    <source>
        <dbReference type="PROSITE-ProRule" id="PRU10132"/>
    </source>
</evidence>
<evidence type="ECO:0000259" key="19">
    <source>
        <dbReference type="Pfam" id="PF14732"/>
    </source>
</evidence>
<dbReference type="InterPro" id="IPR035985">
    <property type="entry name" value="Ubiquitin-activating_enz"/>
</dbReference>
<evidence type="ECO:0000256" key="2">
    <source>
        <dbReference type="ARBA" id="ARBA00004718"/>
    </source>
</evidence>
<name>A0A1B6DVJ7_9HEMI</name>
<keyword evidence="17" id="KW-1133">Transmembrane helix</keyword>
<comment type="pathway">
    <text evidence="2 11">Protein modification; protein sumoylation.</text>
</comment>
<keyword evidence="6 11" id="KW-0547">Nucleotide-binding</keyword>
<keyword evidence="8 11" id="KW-0862">Zinc</keyword>
<dbReference type="InterPro" id="IPR028077">
    <property type="entry name" value="UAE_UbL_dom"/>
</dbReference>
<dbReference type="Gene3D" id="3.10.290.20">
    <property type="entry name" value="Ubiquitin-like 2 activating enzyme e1b. Chain: B, domain 3"/>
    <property type="match status" value="1"/>
</dbReference>
<evidence type="ECO:0000256" key="16">
    <source>
        <dbReference type="SAM" id="MobiDB-lite"/>
    </source>
</evidence>
<feature type="active site" description="Glycyl thioester intermediate" evidence="12 15">
    <location>
        <position position="180"/>
    </location>
</feature>
<dbReference type="GO" id="GO:0016925">
    <property type="term" value="P:protein sumoylation"/>
    <property type="evidence" value="ECO:0007669"/>
    <property type="project" value="UniProtKB-UniRule"/>
</dbReference>
<dbReference type="InterPro" id="IPR033127">
    <property type="entry name" value="UBQ-activ_enz_E1_Cys_AS"/>
</dbReference>
<evidence type="ECO:0000313" key="20">
    <source>
        <dbReference type="EMBL" id="JAS29694.1"/>
    </source>
</evidence>
<gene>
    <name evidence="20" type="ORF">g.2275</name>
</gene>
<feature type="binding site" evidence="14">
    <location>
        <position position="448"/>
    </location>
    <ligand>
        <name>Zn(2+)</name>
        <dbReference type="ChEBI" id="CHEBI:29105"/>
    </ligand>
</feature>
<feature type="region of interest" description="Disordered" evidence="16">
    <location>
        <begin position="552"/>
        <end position="625"/>
    </location>
</feature>
<dbReference type="GO" id="GO:0019948">
    <property type="term" value="F:SUMO activating enzyme activity"/>
    <property type="evidence" value="ECO:0007669"/>
    <property type="project" value="UniProtKB-UniRule"/>
</dbReference>
<dbReference type="InterPro" id="IPR030661">
    <property type="entry name" value="Uba2"/>
</dbReference>